<dbReference type="RefSeq" id="WP_285867717.1">
    <property type="nucleotide sequence ID" value="NZ_JARFYM010000004.1"/>
</dbReference>
<dbReference type="Gene3D" id="3.30.450.40">
    <property type="match status" value="1"/>
</dbReference>
<evidence type="ECO:0000256" key="3">
    <source>
        <dbReference type="ARBA" id="ARBA00023012"/>
    </source>
</evidence>
<dbReference type="EMBL" id="JARFYM010000004">
    <property type="protein sequence ID" value="MDL2398837.1"/>
    <property type="molecule type" value="Genomic_DNA"/>
</dbReference>
<comment type="caution">
    <text evidence="9">The sequence shown here is derived from an EMBL/GenBank/DDBJ whole genome shotgun (WGS) entry which is preliminary data.</text>
</comment>
<dbReference type="Pfam" id="PF02954">
    <property type="entry name" value="HTH_8"/>
    <property type="match status" value="1"/>
</dbReference>
<accession>A0ABT7JSF1</accession>
<evidence type="ECO:0000256" key="5">
    <source>
        <dbReference type="ARBA" id="ARBA00023125"/>
    </source>
</evidence>
<keyword evidence="3" id="KW-0902">Two-component regulatory system</keyword>
<proteinExistence type="predicted"/>
<dbReference type="Proteomes" id="UP001172645">
    <property type="component" value="Unassembled WGS sequence"/>
</dbReference>
<dbReference type="InterPro" id="IPR025662">
    <property type="entry name" value="Sigma_54_int_dom_ATP-bd_1"/>
</dbReference>
<dbReference type="InterPro" id="IPR058031">
    <property type="entry name" value="AAA_lid_NorR"/>
</dbReference>
<dbReference type="SMART" id="SM00065">
    <property type="entry name" value="GAF"/>
    <property type="match status" value="1"/>
</dbReference>
<keyword evidence="10" id="KW-1185">Reference proteome</keyword>
<evidence type="ECO:0000313" key="10">
    <source>
        <dbReference type="Proteomes" id="UP001172645"/>
    </source>
</evidence>
<sequence length="552" mass="60690">MSNRTIYEDLMDLTIALSNERRIETLMSRVVEAAMRLSNAEGAAIFTLDRLARHLHRVSFNYRGITEGSQSEARIAIYGKSLQLNLQEPAAFAVSTATAVNLADINGAAGYDFSNIRQMDKAIGFQTSSLVIAPLIHGDQTIGILQLVNVRDKATGTVGALPDLLLRPLQSFAAHAAVAIWNTRLLEENQRLIRQLGRQNEELLQENSRLLNKVARKVVKPKGLIGDSPPIERAYGLIARAACSAVPILLRGETGTGKEMMANFIHSSSERSVKPFVAQNCAALPESLLESELFGYVKGAFTGAVANKSGLAHEAHQGTLFLDEIGDMPLSLQAKVLRLLQEGEVRRVGSTKAEYVDVRIVAATNVNLEEKIERGEFRKDLFYRLNVFPIVVPPLRERPSDIPKLVNHFLAIAAGNIGRQAPQLSAEALDSLMCWSYPGNVRELRNILERAVLLVDDGQQIGRSHLPAELTGLSGKPAVEMSSTIPAGDLKSIVGQYEALVIEAKLREVNWNQSRAARNLNVSRRTIVEKLQRYDIRRPGSASRIDLESIES</sequence>
<dbReference type="InterPro" id="IPR002078">
    <property type="entry name" value="Sigma_54_int"/>
</dbReference>
<feature type="domain" description="Sigma-54 factor interaction" evidence="8">
    <location>
        <begin position="224"/>
        <end position="453"/>
    </location>
</feature>
<organism evidence="9 10">
    <name type="scientific">Rhizobium mayense</name>
    <dbReference type="NCBI Taxonomy" id="1312184"/>
    <lineage>
        <taxon>Bacteria</taxon>
        <taxon>Pseudomonadati</taxon>
        <taxon>Pseudomonadota</taxon>
        <taxon>Alphaproteobacteria</taxon>
        <taxon>Hyphomicrobiales</taxon>
        <taxon>Rhizobiaceae</taxon>
        <taxon>Rhizobium/Agrobacterium group</taxon>
        <taxon>Rhizobium</taxon>
    </lineage>
</organism>
<dbReference type="SUPFAM" id="SSF52540">
    <property type="entry name" value="P-loop containing nucleoside triphosphate hydrolases"/>
    <property type="match status" value="1"/>
</dbReference>
<evidence type="ECO:0000256" key="4">
    <source>
        <dbReference type="ARBA" id="ARBA00023015"/>
    </source>
</evidence>
<dbReference type="InterPro" id="IPR003018">
    <property type="entry name" value="GAF"/>
</dbReference>
<evidence type="ECO:0000256" key="6">
    <source>
        <dbReference type="ARBA" id="ARBA00023163"/>
    </source>
</evidence>
<keyword evidence="2" id="KW-0067">ATP-binding</keyword>
<dbReference type="PRINTS" id="PR01590">
    <property type="entry name" value="HTHFIS"/>
</dbReference>
<evidence type="ECO:0000259" key="8">
    <source>
        <dbReference type="PROSITE" id="PS50045"/>
    </source>
</evidence>
<evidence type="ECO:0000313" key="9">
    <source>
        <dbReference type="EMBL" id="MDL2398837.1"/>
    </source>
</evidence>
<dbReference type="InterPro" id="IPR029016">
    <property type="entry name" value="GAF-like_dom_sf"/>
</dbReference>
<keyword evidence="1" id="KW-0547">Nucleotide-binding</keyword>
<protein>
    <submittedName>
        <fullName evidence="9">Sigma 54-interacting transcriptional regulator</fullName>
    </submittedName>
</protein>
<dbReference type="SMART" id="SM00382">
    <property type="entry name" value="AAA"/>
    <property type="match status" value="1"/>
</dbReference>
<dbReference type="PROSITE" id="PS50045">
    <property type="entry name" value="SIGMA54_INTERACT_4"/>
    <property type="match status" value="1"/>
</dbReference>
<evidence type="ECO:0000256" key="1">
    <source>
        <dbReference type="ARBA" id="ARBA00022741"/>
    </source>
</evidence>
<dbReference type="Pfam" id="PF25601">
    <property type="entry name" value="AAA_lid_14"/>
    <property type="match status" value="1"/>
</dbReference>
<dbReference type="Gene3D" id="1.10.8.60">
    <property type="match status" value="1"/>
</dbReference>
<dbReference type="InterPro" id="IPR003593">
    <property type="entry name" value="AAA+_ATPase"/>
</dbReference>
<evidence type="ECO:0000256" key="2">
    <source>
        <dbReference type="ARBA" id="ARBA00022840"/>
    </source>
</evidence>
<dbReference type="PANTHER" id="PTHR32071">
    <property type="entry name" value="TRANSCRIPTIONAL REGULATORY PROTEIN"/>
    <property type="match status" value="1"/>
</dbReference>
<feature type="coiled-coil region" evidence="7">
    <location>
        <begin position="182"/>
        <end position="213"/>
    </location>
</feature>
<keyword evidence="6" id="KW-0804">Transcription</keyword>
<dbReference type="PANTHER" id="PTHR32071:SF122">
    <property type="entry name" value="SIGMA FACTOR"/>
    <property type="match status" value="1"/>
</dbReference>
<keyword evidence="5" id="KW-0238">DNA-binding</keyword>
<dbReference type="CDD" id="cd00009">
    <property type="entry name" value="AAA"/>
    <property type="match status" value="1"/>
</dbReference>
<name>A0ABT7JSF1_9HYPH</name>
<dbReference type="PROSITE" id="PS00688">
    <property type="entry name" value="SIGMA54_INTERACT_3"/>
    <property type="match status" value="1"/>
</dbReference>
<dbReference type="Pfam" id="PF01590">
    <property type="entry name" value="GAF"/>
    <property type="match status" value="1"/>
</dbReference>
<dbReference type="Pfam" id="PF00158">
    <property type="entry name" value="Sigma54_activat"/>
    <property type="match status" value="1"/>
</dbReference>
<keyword evidence="7" id="KW-0175">Coiled coil</keyword>
<evidence type="ECO:0000256" key="7">
    <source>
        <dbReference type="SAM" id="Coils"/>
    </source>
</evidence>
<dbReference type="PROSITE" id="PS00675">
    <property type="entry name" value="SIGMA54_INTERACT_1"/>
    <property type="match status" value="1"/>
</dbReference>
<dbReference type="Gene3D" id="3.40.50.300">
    <property type="entry name" value="P-loop containing nucleotide triphosphate hydrolases"/>
    <property type="match status" value="1"/>
</dbReference>
<dbReference type="InterPro" id="IPR025944">
    <property type="entry name" value="Sigma_54_int_dom_CS"/>
</dbReference>
<dbReference type="InterPro" id="IPR027417">
    <property type="entry name" value="P-loop_NTPase"/>
</dbReference>
<dbReference type="SUPFAM" id="SSF46689">
    <property type="entry name" value="Homeodomain-like"/>
    <property type="match status" value="1"/>
</dbReference>
<dbReference type="Gene3D" id="1.10.10.60">
    <property type="entry name" value="Homeodomain-like"/>
    <property type="match status" value="1"/>
</dbReference>
<dbReference type="InterPro" id="IPR002197">
    <property type="entry name" value="HTH_Fis"/>
</dbReference>
<gene>
    <name evidence="9" type="ORF">PY649_08035</name>
</gene>
<dbReference type="InterPro" id="IPR009057">
    <property type="entry name" value="Homeodomain-like_sf"/>
</dbReference>
<keyword evidence="4" id="KW-0805">Transcription regulation</keyword>
<dbReference type="SUPFAM" id="SSF55781">
    <property type="entry name" value="GAF domain-like"/>
    <property type="match status" value="1"/>
</dbReference>
<reference evidence="9" key="1">
    <citation type="submission" date="2023-06" db="EMBL/GenBank/DDBJ databases">
        <title>Phylogenetic Diversity of Rhizobium strains.</title>
        <authorList>
            <person name="Moura F.T."/>
            <person name="Helene L.C.F."/>
            <person name="Hungria M."/>
        </authorList>
    </citation>
    <scope>NUCLEOTIDE SEQUENCE</scope>
    <source>
        <strain evidence="9">CCGE526</strain>
    </source>
</reference>